<evidence type="ECO:0000313" key="2">
    <source>
        <dbReference type="EMBL" id="EFR30490.1"/>
    </source>
</evidence>
<accession>E4KRA8</accession>
<dbReference type="Gene3D" id="3.40.50.1820">
    <property type="entry name" value="alpha/beta hydrolase"/>
    <property type="match status" value="1"/>
</dbReference>
<dbReference type="SUPFAM" id="SSF53474">
    <property type="entry name" value="alpha/beta-Hydrolases"/>
    <property type="match status" value="1"/>
</dbReference>
<dbReference type="InterPro" id="IPR029058">
    <property type="entry name" value="AB_hydrolase_fold"/>
</dbReference>
<dbReference type="EMBL" id="AENN01000018">
    <property type="protein sequence ID" value="EFR30490.1"/>
    <property type="molecule type" value="Genomic_DNA"/>
</dbReference>
<comment type="caution">
    <text evidence="2">The sequence shown here is derived from an EMBL/GenBank/DDBJ whole genome shotgun (WGS) entry which is preliminary data.</text>
</comment>
<feature type="domain" description="AB hydrolase-1" evidence="1">
    <location>
        <begin position="28"/>
        <end position="283"/>
    </location>
</feature>
<keyword evidence="2" id="KW-0378">Hydrolase</keyword>
<organism evidence="2 3">
    <name type="scientific">Eremococcus coleocola ACS-139-V-Col8</name>
    <dbReference type="NCBI Taxonomy" id="908337"/>
    <lineage>
        <taxon>Bacteria</taxon>
        <taxon>Bacillati</taxon>
        <taxon>Bacillota</taxon>
        <taxon>Bacilli</taxon>
        <taxon>Lactobacillales</taxon>
        <taxon>Aerococcaceae</taxon>
        <taxon>Eremococcus</taxon>
    </lineage>
</organism>
<dbReference type="Pfam" id="PF00561">
    <property type="entry name" value="Abhydrolase_1"/>
    <property type="match status" value="1"/>
</dbReference>
<name>E4KRA8_9LACT</name>
<keyword evidence="3" id="KW-1185">Reference proteome</keyword>
<dbReference type="Proteomes" id="UP000005990">
    <property type="component" value="Unassembled WGS sequence"/>
</dbReference>
<dbReference type="InterPro" id="IPR050266">
    <property type="entry name" value="AB_hydrolase_sf"/>
</dbReference>
<evidence type="ECO:0000313" key="3">
    <source>
        <dbReference type="Proteomes" id="UP000005990"/>
    </source>
</evidence>
<proteinExistence type="predicted"/>
<dbReference type="eggNOG" id="COG2267">
    <property type="taxonomic scope" value="Bacteria"/>
</dbReference>
<gene>
    <name evidence="2" type="ORF">HMPREF9257_0407</name>
</gene>
<evidence type="ECO:0000259" key="1">
    <source>
        <dbReference type="Pfam" id="PF00561"/>
    </source>
</evidence>
<dbReference type="InterPro" id="IPR000073">
    <property type="entry name" value="AB_hydrolase_1"/>
</dbReference>
<dbReference type="AlphaFoldDB" id="E4KRA8"/>
<dbReference type="OrthoDB" id="252464at2"/>
<protein>
    <submittedName>
        <fullName evidence="2">Hydrolase, alpha/beta domain protein</fullName>
    </submittedName>
</protein>
<dbReference type="STRING" id="908337.HMPREF9257_0407"/>
<reference evidence="2 3" key="1">
    <citation type="submission" date="2010-10" db="EMBL/GenBank/DDBJ databases">
        <authorList>
            <person name="Durkin A.S."/>
            <person name="Madupu R."/>
            <person name="Torralba M."/>
            <person name="Gillis M."/>
            <person name="Methe B."/>
            <person name="Sutton G."/>
            <person name="Nelson K.E."/>
        </authorList>
    </citation>
    <scope>NUCLEOTIDE SEQUENCE [LARGE SCALE GENOMIC DNA]</scope>
    <source>
        <strain evidence="2 3">ACS-139-V-Col8</strain>
    </source>
</reference>
<dbReference type="GO" id="GO:0016787">
    <property type="term" value="F:hydrolase activity"/>
    <property type="evidence" value="ECO:0007669"/>
    <property type="project" value="UniProtKB-KW"/>
</dbReference>
<dbReference type="RefSeq" id="WP_006419013.1">
    <property type="nucleotide sequence ID" value="NZ_AENN01000018.1"/>
</dbReference>
<dbReference type="PANTHER" id="PTHR43798">
    <property type="entry name" value="MONOACYLGLYCEROL LIPASE"/>
    <property type="match status" value="1"/>
</dbReference>
<sequence length="295" mass="33891">MFFYPYQYITLENDENIAYIQDLSLDKPNLLFLHGNLSSASNWTRTLQALAGDYNLYALDLRGFGQSSYHHKISHLSDFAQDVKRFIQTMNLNDLTIIGWSAGGGVALEVAALLPDTIKQVILVASIGLRGFEDIIDVFPNVLPLFNPFGQASSEFAHQSIVSHMESNFRLRNRFFFQRLLHAGIFQRSHLDPTYENRLTMDAMRQQNFGDFYYSLLYFNLKEELQQMGYSSLSTIKCPVHIWHGVYDRVVESKEAYAFKAAFGKQAHLKIFKQSGHAIMDDEFELFIESIRAIV</sequence>
<dbReference type="PRINTS" id="PR00111">
    <property type="entry name" value="ABHYDROLASE"/>
</dbReference>